<name>A0A813JDQ7_POLGL</name>
<proteinExistence type="inferred from homology"/>
<dbReference type="InterPro" id="IPR001905">
    <property type="entry name" value="Ammonium_transpt"/>
</dbReference>
<feature type="transmembrane region" description="Helical" evidence="10">
    <location>
        <begin position="75"/>
        <end position="97"/>
    </location>
</feature>
<dbReference type="SUPFAM" id="SSF111352">
    <property type="entry name" value="Ammonium transporter"/>
    <property type="match status" value="1"/>
</dbReference>
<dbReference type="AlphaFoldDB" id="A0A813JDQ7"/>
<evidence type="ECO:0000256" key="3">
    <source>
        <dbReference type="ARBA" id="ARBA00022448"/>
    </source>
</evidence>
<feature type="region of interest" description="Disordered" evidence="9">
    <location>
        <begin position="1060"/>
        <end position="1169"/>
    </location>
</feature>
<feature type="compositionally biased region" description="Pro residues" evidence="9">
    <location>
        <begin position="1152"/>
        <end position="1162"/>
    </location>
</feature>
<evidence type="ECO:0000259" key="11">
    <source>
        <dbReference type="Pfam" id="PF00909"/>
    </source>
</evidence>
<comment type="subcellular location">
    <subcellularLocation>
        <location evidence="1">Membrane</location>
        <topology evidence="1">Multi-pass membrane protein</topology>
    </subcellularLocation>
</comment>
<dbReference type="Pfam" id="PF00909">
    <property type="entry name" value="Ammonium_transp"/>
    <property type="match status" value="1"/>
</dbReference>
<sequence>MAISSALVLLMTPGLAFYYGGLVRAKNILNTMMMSVISMGLISMLCVVCAFSLAFKGDFQYAGLQNMDVSNWPGTKIPCLLFAIFQMTFAIIAAAIISGAVVERIRFGAFAILISLWVLFVYCPLAYWIWGGGWIAQLGAKDFAGGRVVHISSGSGAFVTAMLLGKRKKSAEQGMPHNVPFVILGASILWFGWTGFNGGSALAADEVAVLAVATTFISAAGGMVSWAALEVIRVGKPSTIGAMTGSVAGLVTITPIAGYVSPMGSLVCGIIGSLICSTASLVLERSHLVDDSLDAFSVHCIGGFTGAILGVFSGVVTSCIILFLKSFMKMRVPETYELEGLDLPTHQEQAYRSHFREPSASQVTQSTYEAPLDLFDEARCVVKGVMPGGLVAHWNQTCQSHSAVKVRDCVYKVNGVGGNSKELFAMLMDGTDLNVTMKRARLLNVHITKSGPVKLGGPGGLEDTPAFQLLQFAQTAAGAEQVGRSRTGSSAFRFQTLPVIANAHPVLTMEQPGSLYSRSKHHPAAELPLFVWLSTVPWRGPSYANTALDLPREAQLEAALAEEQKKCLQKDEEILKMQKLMAKLEGAIEQQVIFSEQEKERLNSLEAAYAQKQLTGQDDKVTKLLLALQESKRRTEEAERLRNLEASRADRLDAELQELRKNPSSGQIVPQADQEVVLRLRGALVDEKARREEVEATLAASQVSLEKLEKLMKSESADEVQFADACLIEWTDLEAGKKGITGLGQTRDPSLNSYEAVPDTGSCACGTLQQCQVQLWHPCLADHEQHPAVRFCSGQRVNEERLQERLNTEEQRRRDVSLLDMRTENVLSDCELYLAETLAAEREGQCRSQAEISLNRLRHLRQQLSGEEIERQDQEQQQEEKVGRVATWGSFSASSSTAQSFAGERKVEPDTGCSRFGLPTLGPALTVRQPKPEGSSARLSDKEYQLKEAKEQPSDRLSKQQAAQTQAIEIQREVCNLQQQLADELSKRQAVQYQIIDKDRVICELQASLAEFLTSNGLSSPHHRHREVKVHSEYYGDGGLAVAPHLDTIEERLSQSPVLGTRSISSDGYGSASSVSIPMSGSSMAGSASSRARMPPWLASPALGTRSAHQPSSGVVSRSSMGGPVTSAVSAGTAGAPMEPPPRWANQVVPGGGPPGGPPPFAPGRNPAAGIPPRGVASQINRIELATLQVAQQHGPMPSGMTAGATFSHSGPPAQTGGVMRQRAYGTTAAVPVPPGYYSHLPLNISRRLSHGSKTFS</sequence>
<feature type="transmembrane region" description="Helical" evidence="10">
    <location>
        <begin position="240"/>
        <end position="257"/>
    </location>
</feature>
<evidence type="ECO:0000256" key="9">
    <source>
        <dbReference type="SAM" id="MobiDB-lite"/>
    </source>
</evidence>
<keyword evidence="5 10" id="KW-1133">Transmembrane helix</keyword>
<feature type="transmembrane region" description="Helical" evidence="10">
    <location>
        <begin position="295"/>
        <end position="324"/>
    </location>
</feature>
<comment type="caution">
    <text evidence="12">The sequence shown here is derived from an EMBL/GenBank/DDBJ whole genome shotgun (WGS) entry which is preliminary data.</text>
</comment>
<dbReference type="GO" id="GO:0005886">
    <property type="term" value="C:plasma membrane"/>
    <property type="evidence" value="ECO:0007669"/>
    <property type="project" value="TreeGrafter"/>
</dbReference>
<dbReference type="InterPro" id="IPR024041">
    <property type="entry name" value="NH4_transpt_AmtB-like_dom"/>
</dbReference>
<dbReference type="PANTHER" id="PTHR43029:SF10">
    <property type="entry name" value="AMMONIUM TRANSPORTER MEP2"/>
    <property type="match status" value="1"/>
</dbReference>
<evidence type="ECO:0000256" key="5">
    <source>
        <dbReference type="ARBA" id="ARBA00022989"/>
    </source>
</evidence>
<evidence type="ECO:0000256" key="1">
    <source>
        <dbReference type="ARBA" id="ARBA00004141"/>
    </source>
</evidence>
<organism evidence="12 13">
    <name type="scientific">Polarella glacialis</name>
    <name type="common">Dinoflagellate</name>
    <dbReference type="NCBI Taxonomy" id="89957"/>
    <lineage>
        <taxon>Eukaryota</taxon>
        <taxon>Sar</taxon>
        <taxon>Alveolata</taxon>
        <taxon>Dinophyceae</taxon>
        <taxon>Suessiales</taxon>
        <taxon>Suessiaceae</taxon>
        <taxon>Polarella</taxon>
    </lineage>
</organism>
<evidence type="ECO:0000256" key="10">
    <source>
        <dbReference type="SAM" id="Phobius"/>
    </source>
</evidence>
<dbReference type="InterPro" id="IPR018047">
    <property type="entry name" value="Ammonium_transpt_CS"/>
</dbReference>
<keyword evidence="6 10" id="KW-0472">Membrane</keyword>
<feature type="transmembrane region" description="Helical" evidence="10">
    <location>
        <begin position="35"/>
        <end position="55"/>
    </location>
</feature>
<evidence type="ECO:0000256" key="4">
    <source>
        <dbReference type="ARBA" id="ARBA00022692"/>
    </source>
</evidence>
<evidence type="ECO:0000313" key="13">
    <source>
        <dbReference type="Proteomes" id="UP000626109"/>
    </source>
</evidence>
<feature type="transmembrane region" description="Helical" evidence="10">
    <location>
        <begin position="109"/>
        <end position="128"/>
    </location>
</feature>
<dbReference type="PANTHER" id="PTHR43029">
    <property type="entry name" value="AMMONIUM TRANSPORTER MEP2"/>
    <property type="match status" value="1"/>
</dbReference>
<feature type="compositionally biased region" description="Low complexity" evidence="9">
    <location>
        <begin position="1063"/>
        <end position="1096"/>
    </location>
</feature>
<evidence type="ECO:0000313" key="12">
    <source>
        <dbReference type="EMBL" id="CAE8679601.1"/>
    </source>
</evidence>
<feature type="compositionally biased region" description="Low complexity" evidence="9">
    <location>
        <begin position="1112"/>
        <end position="1125"/>
    </location>
</feature>
<evidence type="ECO:0000256" key="8">
    <source>
        <dbReference type="SAM" id="Coils"/>
    </source>
</evidence>
<dbReference type="InterPro" id="IPR029020">
    <property type="entry name" value="Ammonium/urea_transptr"/>
</dbReference>
<keyword evidence="3" id="KW-0813">Transport</keyword>
<feature type="transmembrane region" description="Helical" evidence="10">
    <location>
        <begin position="6"/>
        <end position="23"/>
    </location>
</feature>
<dbReference type="Proteomes" id="UP000626109">
    <property type="component" value="Unassembled WGS sequence"/>
</dbReference>
<feature type="region of interest" description="Disordered" evidence="9">
    <location>
        <begin position="897"/>
        <end position="961"/>
    </location>
</feature>
<feature type="transmembrane region" description="Helical" evidence="10">
    <location>
        <begin position="263"/>
        <end position="283"/>
    </location>
</feature>
<keyword evidence="7" id="KW-0924">Ammonia transport</keyword>
<evidence type="ECO:0000256" key="2">
    <source>
        <dbReference type="ARBA" id="ARBA00005887"/>
    </source>
</evidence>
<feature type="domain" description="Ammonium transporter AmtB-like" evidence="11">
    <location>
        <begin position="1"/>
        <end position="310"/>
    </location>
</feature>
<feature type="coiled-coil region" evidence="8">
    <location>
        <begin position="553"/>
        <end position="615"/>
    </location>
</feature>
<dbReference type="GO" id="GO:0008519">
    <property type="term" value="F:ammonium channel activity"/>
    <property type="evidence" value="ECO:0007669"/>
    <property type="project" value="InterPro"/>
</dbReference>
<keyword evidence="4 10" id="KW-0812">Transmembrane</keyword>
<protein>
    <recommendedName>
        <fullName evidence="11">Ammonium transporter AmtB-like domain-containing protein</fullName>
    </recommendedName>
</protein>
<dbReference type="Gene3D" id="1.10.3430.10">
    <property type="entry name" value="Ammonium transporter AmtB like domains"/>
    <property type="match status" value="1"/>
</dbReference>
<evidence type="ECO:0000256" key="6">
    <source>
        <dbReference type="ARBA" id="ARBA00023136"/>
    </source>
</evidence>
<reference evidence="12" key="1">
    <citation type="submission" date="2021-02" db="EMBL/GenBank/DDBJ databases">
        <authorList>
            <person name="Dougan E. K."/>
            <person name="Rhodes N."/>
            <person name="Thang M."/>
            <person name="Chan C."/>
        </authorList>
    </citation>
    <scope>NUCLEOTIDE SEQUENCE</scope>
</reference>
<feature type="transmembrane region" description="Helical" evidence="10">
    <location>
        <begin position="208"/>
        <end position="228"/>
    </location>
</feature>
<feature type="transmembrane region" description="Helical" evidence="10">
    <location>
        <begin position="177"/>
        <end position="196"/>
    </location>
</feature>
<comment type="similarity">
    <text evidence="2">Belongs to the ammonia transporter channel (TC 1.A.11.2) family.</text>
</comment>
<keyword evidence="8" id="KW-0175">Coiled coil</keyword>
<accession>A0A813JDQ7</accession>
<feature type="compositionally biased region" description="Basic and acidic residues" evidence="9">
    <location>
        <begin position="939"/>
        <end position="958"/>
    </location>
</feature>
<dbReference type="EMBL" id="CAJNNW010025777">
    <property type="protein sequence ID" value="CAE8679601.1"/>
    <property type="molecule type" value="Genomic_DNA"/>
</dbReference>
<feature type="transmembrane region" description="Helical" evidence="10">
    <location>
        <begin position="148"/>
        <end position="165"/>
    </location>
</feature>
<evidence type="ECO:0000256" key="7">
    <source>
        <dbReference type="ARBA" id="ARBA00023177"/>
    </source>
</evidence>
<gene>
    <name evidence="12" type="ORF">PGLA2088_LOCUS21441</name>
</gene>
<dbReference type="PROSITE" id="PS01219">
    <property type="entry name" value="AMMONIUM_TRANSP"/>
    <property type="match status" value="1"/>
</dbReference>